<evidence type="ECO:0000313" key="2">
    <source>
        <dbReference type="Proteomes" id="UP001215598"/>
    </source>
</evidence>
<proteinExistence type="predicted"/>
<organism evidence="1 2">
    <name type="scientific">Mycena metata</name>
    <dbReference type="NCBI Taxonomy" id="1033252"/>
    <lineage>
        <taxon>Eukaryota</taxon>
        <taxon>Fungi</taxon>
        <taxon>Dikarya</taxon>
        <taxon>Basidiomycota</taxon>
        <taxon>Agaricomycotina</taxon>
        <taxon>Agaricomycetes</taxon>
        <taxon>Agaricomycetidae</taxon>
        <taxon>Agaricales</taxon>
        <taxon>Marasmiineae</taxon>
        <taxon>Mycenaceae</taxon>
        <taxon>Mycena</taxon>
    </lineage>
</organism>
<dbReference type="Proteomes" id="UP001215598">
    <property type="component" value="Unassembled WGS sequence"/>
</dbReference>
<gene>
    <name evidence="1" type="ORF">B0H16DRAFT_1828757</name>
</gene>
<dbReference type="AlphaFoldDB" id="A0AAD7J3T9"/>
<sequence length="180" mass="19894">MFQTCSCLVFATFPSDHFLSEIPENAWLQHGRRNPERPKWPELRKGHGFTVSKDIHRQISKGQTIVRRVTYSLLGEPAVELRPSAENGRPNMAGITRARSRLLHQTPVPPVAPGPFQVTVFTGGRVRRASVLQSIVRQLCCSAGQALKMLIFNYPIGTGALTGSMLLGKHSVLEGKGRAR</sequence>
<comment type="caution">
    <text evidence="1">The sequence shown here is derived from an EMBL/GenBank/DDBJ whole genome shotgun (WGS) entry which is preliminary data.</text>
</comment>
<name>A0AAD7J3T9_9AGAR</name>
<reference evidence="1" key="1">
    <citation type="submission" date="2023-03" db="EMBL/GenBank/DDBJ databases">
        <title>Massive genome expansion in bonnet fungi (Mycena s.s.) driven by repeated elements and novel gene families across ecological guilds.</title>
        <authorList>
            <consortium name="Lawrence Berkeley National Laboratory"/>
            <person name="Harder C.B."/>
            <person name="Miyauchi S."/>
            <person name="Viragh M."/>
            <person name="Kuo A."/>
            <person name="Thoen E."/>
            <person name="Andreopoulos B."/>
            <person name="Lu D."/>
            <person name="Skrede I."/>
            <person name="Drula E."/>
            <person name="Henrissat B."/>
            <person name="Morin E."/>
            <person name="Kohler A."/>
            <person name="Barry K."/>
            <person name="LaButti K."/>
            <person name="Morin E."/>
            <person name="Salamov A."/>
            <person name="Lipzen A."/>
            <person name="Mereny Z."/>
            <person name="Hegedus B."/>
            <person name="Baldrian P."/>
            <person name="Stursova M."/>
            <person name="Weitz H."/>
            <person name="Taylor A."/>
            <person name="Grigoriev I.V."/>
            <person name="Nagy L.G."/>
            <person name="Martin F."/>
            <person name="Kauserud H."/>
        </authorList>
    </citation>
    <scope>NUCLEOTIDE SEQUENCE</scope>
    <source>
        <strain evidence="1">CBHHK182m</strain>
    </source>
</reference>
<protein>
    <submittedName>
        <fullName evidence="1">Uncharacterized protein</fullName>
    </submittedName>
</protein>
<evidence type="ECO:0000313" key="1">
    <source>
        <dbReference type="EMBL" id="KAJ7755494.1"/>
    </source>
</evidence>
<dbReference type="EMBL" id="JARKIB010000049">
    <property type="protein sequence ID" value="KAJ7755494.1"/>
    <property type="molecule type" value="Genomic_DNA"/>
</dbReference>
<accession>A0AAD7J3T9</accession>
<keyword evidence="2" id="KW-1185">Reference proteome</keyword>